<accession>A0A401FMU0</accession>
<gene>
    <name evidence="3" type="ORF">NBRC111893_1799</name>
</gene>
<feature type="binding site" evidence="2">
    <location>
        <position position="144"/>
    </location>
    <ligand>
        <name>Co(2+)</name>
        <dbReference type="ChEBI" id="CHEBI:48828"/>
    </ligand>
</feature>
<name>A0A401FMU0_9LACO</name>
<feature type="binding site" evidence="2">
    <location>
        <position position="204"/>
    </location>
    <ligand>
        <name>Co(2+)</name>
        <dbReference type="ChEBI" id="CHEBI:48828"/>
    </ligand>
</feature>
<dbReference type="InterPro" id="IPR010388">
    <property type="entry name" value="Anaerobic_Co-chelatase"/>
</dbReference>
<dbReference type="CDD" id="cd03413">
    <property type="entry name" value="CbiK_C"/>
    <property type="match status" value="1"/>
</dbReference>
<reference evidence="3 4" key="1">
    <citation type="submission" date="2017-11" db="EMBL/GenBank/DDBJ databases">
        <title>Draft Genome Sequence of Lactobacillus curieae NBRC 111893 isolated from Koso, a Japanese sugar-Vegetable Fermented Beverage.</title>
        <authorList>
            <person name="Chiou T.Y."/>
            <person name="Oshima K."/>
            <person name="Suda W."/>
            <person name="Hattori M."/>
            <person name="Takahashi T."/>
        </authorList>
    </citation>
    <scope>NUCLEOTIDE SEQUENCE [LARGE SCALE GENOMIC DNA]</scope>
    <source>
        <strain evidence="3 4">NBRC111893</strain>
    </source>
</reference>
<dbReference type="EC" id="4.99.1.3" evidence="3"/>
<dbReference type="Pfam" id="PF06180">
    <property type="entry name" value="CbiK"/>
    <property type="match status" value="1"/>
</dbReference>
<protein>
    <submittedName>
        <fullName evidence="3">Sirohydrochlorin cobaltochelatase CbiK</fullName>
        <ecNumber evidence="3">4.99.1.3</ecNumber>
    </submittedName>
</protein>
<dbReference type="GO" id="GO:0016852">
    <property type="term" value="F:sirohydrochlorin cobaltochelatase activity"/>
    <property type="evidence" value="ECO:0007669"/>
    <property type="project" value="UniProtKB-EC"/>
</dbReference>
<dbReference type="OrthoDB" id="9770331at2"/>
<keyword evidence="3" id="KW-0456">Lyase</keyword>
<keyword evidence="2" id="KW-0479">Metal-binding</keyword>
<dbReference type="EMBL" id="BEXA01000003">
    <property type="protein sequence ID" value="GAY73653.1"/>
    <property type="molecule type" value="Genomic_DNA"/>
</dbReference>
<evidence type="ECO:0000256" key="2">
    <source>
        <dbReference type="PIRSR" id="PIRSR033579-3"/>
    </source>
</evidence>
<sequence length="258" mass="28796">MTKAILVVSFGTTYPESREKTIGAVEKRIADNFKDAKVFRAFTSKIVISRISKNEGIQIDNPEAAVKRIIDLGFDELMVQPLHLLSGIEYKSLQEVIDQNRPNFKNVIVGKPLLSDFSDYESVINFIHGLQAKDDPKSLVLMGHGTSDSQFSAYACLDHMLLNTKTFMAAVESYPDIDGVIQRIIDQNISDVVLQPFMIVAGNHAHEDMIGESPDSWQSKFKANGINVDFNLTGLGEYPEIQQMFVNHLVNAMEENNG</sequence>
<evidence type="ECO:0000313" key="3">
    <source>
        <dbReference type="EMBL" id="GAY73653.1"/>
    </source>
</evidence>
<evidence type="ECO:0000256" key="1">
    <source>
        <dbReference type="PIRSR" id="PIRSR033579-1"/>
    </source>
</evidence>
<dbReference type="GO" id="GO:0019251">
    <property type="term" value="P:anaerobic cobalamin biosynthetic process"/>
    <property type="evidence" value="ECO:0007669"/>
    <property type="project" value="InterPro"/>
</dbReference>
<organism evidence="3 4">
    <name type="scientific">Lentilactobacillus kosonis</name>
    <dbReference type="NCBI Taxonomy" id="2810561"/>
    <lineage>
        <taxon>Bacteria</taxon>
        <taxon>Bacillati</taxon>
        <taxon>Bacillota</taxon>
        <taxon>Bacilli</taxon>
        <taxon>Lactobacillales</taxon>
        <taxon>Lactobacillaceae</taxon>
        <taxon>Lentilactobacillus</taxon>
    </lineage>
</organism>
<proteinExistence type="predicted"/>
<feature type="active site" description="Proton acceptor" evidence="1">
    <location>
        <position position="144"/>
    </location>
</feature>
<dbReference type="CDD" id="cd03412">
    <property type="entry name" value="CbiK_N"/>
    <property type="match status" value="1"/>
</dbReference>
<keyword evidence="2" id="KW-0170">Cobalt</keyword>
<dbReference type="Proteomes" id="UP000286974">
    <property type="component" value="Unassembled WGS sequence"/>
</dbReference>
<evidence type="ECO:0000313" key="4">
    <source>
        <dbReference type="Proteomes" id="UP000286974"/>
    </source>
</evidence>
<dbReference type="RefSeq" id="WP_125008536.1">
    <property type="nucleotide sequence ID" value="NZ_BEXA01000003.1"/>
</dbReference>
<feature type="binding site" evidence="2">
    <location>
        <position position="172"/>
    </location>
    <ligand>
        <name>Co(2+)</name>
        <dbReference type="ChEBI" id="CHEBI:48828"/>
    </ligand>
</feature>
<dbReference type="PIRSF" id="PIRSF033579">
    <property type="entry name" value="Anaer_Co_chel"/>
    <property type="match status" value="1"/>
</dbReference>
<keyword evidence="4" id="KW-1185">Reference proteome</keyword>
<dbReference type="SUPFAM" id="SSF53800">
    <property type="entry name" value="Chelatase"/>
    <property type="match status" value="1"/>
</dbReference>
<dbReference type="AlphaFoldDB" id="A0A401FMU0"/>
<dbReference type="Gene3D" id="3.40.50.1400">
    <property type="match status" value="2"/>
</dbReference>
<dbReference type="GO" id="GO:0046872">
    <property type="term" value="F:metal ion binding"/>
    <property type="evidence" value="ECO:0007669"/>
    <property type="project" value="UniProtKB-KW"/>
</dbReference>
<comment type="caution">
    <text evidence="3">The sequence shown here is derived from an EMBL/GenBank/DDBJ whole genome shotgun (WGS) entry which is preliminary data.</text>
</comment>